<name>A0AAV4VA44_CAEEX</name>
<evidence type="ECO:0000313" key="2">
    <source>
        <dbReference type="Proteomes" id="UP001054945"/>
    </source>
</evidence>
<organism evidence="1 2">
    <name type="scientific">Caerostris extrusa</name>
    <name type="common">Bark spider</name>
    <name type="synonym">Caerostris bankana</name>
    <dbReference type="NCBI Taxonomy" id="172846"/>
    <lineage>
        <taxon>Eukaryota</taxon>
        <taxon>Metazoa</taxon>
        <taxon>Ecdysozoa</taxon>
        <taxon>Arthropoda</taxon>
        <taxon>Chelicerata</taxon>
        <taxon>Arachnida</taxon>
        <taxon>Araneae</taxon>
        <taxon>Araneomorphae</taxon>
        <taxon>Entelegynae</taxon>
        <taxon>Araneoidea</taxon>
        <taxon>Araneidae</taxon>
        <taxon>Caerostris</taxon>
    </lineage>
</organism>
<accession>A0AAV4VA44</accession>
<evidence type="ECO:0000313" key="1">
    <source>
        <dbReference type="EMBL" id="GIY66923.1"/>
    </source>
</evidence>
<dbReference type="EMBL" id="BPLR01014174">
    <property type="protein sequence ID" value="GIY66923.1"/>
    <property type="molecule type" value="Genomic_DNA"/>
</dbReference>
<dbReference type="Proteomes" id="UP001054945">
    <property type="component" value="Unassembled WGS sequence"/>
</dbReference>
<protein>
    <submittedName>
        <fullName evidence="1">Uncharacterized protein</fullName>
    </submittedName>
</protein>
<dbReference type="AlphaFoldDB" id="A0AAV4VA44"/>
<sequence>MKFSIFCGSEVGTPSAQICHPTTCHLNLERNLTISSAFCDFEVALSLNPQHVIAFWNGMASGRFVTYPSTQKQAIRN</sequence>
<keyword evidence="2" id="KW-1185">Reference proteome</keyword>
<gene>
    <name evidence="1" type="ORF">CEXT_32521</name>
</gene>
<comment type="caution">
    <text evidence="1">The sequence shown here is derived from an EMBL/GenBank/DDBJ whole genome shotgun (WGS) entry which is preliminary data.</text>
</comment>
<reference evidence="1 2" key="1">
    <citation type="submission" date="2021-06" db="EMBL/GenBank/DDBJ databases">
        <title>Caerostris extrusa draft genome.</title>
        <authorList>
            <person name="Kono N."/>
            <person name="Arakawa K."/>
        </authorList>
    </citation>
    <scope>NUCLEOTIDE SEQUENCE [LARGE SCALE GENOMIC DNA]</scope>
</reference>
<proteinExistence type="predicted"/>